<evidence type="ECO:0000313" key="1">
    <source>
        <dbReference type="EMBL" id="PHH75938.1"/>
    </source>
</evidence>
<accession>A0A2C5YCZ0</accession>
<dbReference type="InterPro" id="IPR029055">
    <property type="entry name" value="Ntn_hydrolases_N"/>
</dbReference>
<dbReference type="InterPro" id="IPR052896">
    <property type="entry name" value="GGT-like_enzyme"/>
</dbReference>
<dbReference type="OrthoDB" id="2015213at2759"/>
<dbReference type="GO" id="GO:0070008">
    <property type="term" value="F:serine-type exopeptidase activity"/>
    <property type="evidence" value="ECO:0007669"/>
    <property type="project" value="InterPro"/>
</dbReference>
<dbReference type="SUPFAM" id="SSF56235">
    <property type="entry name" value="N-terminal nucleophile aminohydrolases (Ntn hydrolases)"/>
    <property type="match status" value="1"/>
</dbReference>
<name>A0A2C5YCZ0_9HYPO</name>
<dbReference type="Gene3D" id="1.20.120.980">
    <property type="entry name" value="Serine carboxypeptidase S28, SKS domain"/>
    <property type="match status" value="1"/>
</dbReference>
<dbReference type="Pfam" id="PF01019">
    <property type="entry name" value="G_glu_transpept"/>
    <property type="match status" value="1"/>
</dbReference>
<dbReference type="Proteomes" id="UP000226431">
    <property type="component" value="Unassembled WGS sequence"/>
</dbReference>
<dbReference type="PANTHER" id="PTHR43881:SF1">
    <property type="entry name" value="GAMMA-GLUTAMYLTRANSPEPTIDASE (AFU_ORTHOLOGUE AFUA_4G13580)"/>
    <property type="match status" value="1"/>
</dbReference>
<keyword evidence="2" id="KW-1185">Reference proteome</keyword>
<dbReference type="InterPro" id="IPR043137">
    <property type="entry name" value="GGT_ssub_C"/>
</dbReference>
<evidence type="ECO:0008006" key="3">
    <source>
        <dbReference type="Google" id="ProtNLM"/>
    </source>
</evidence>
<reference evidence="1 2" key="1">
    <citation type="submission" date="2017-06" db="EMBL/GenBank/DDBJ databases">
        <title>Ant-infecting Ophiocordyceps genomes reveal a high diversity of potential behavioral manipulation genes and a possible major role for enterotoxins.</title>
        <authorList>
            <person name="De Bekker C."/>
            <person name="Evans H.C."/>
            <person name="Brachmann A."/>
            <person name="Hughes D.P."/>
        </authorList>
    </citation>
    <scope>NUCLEOTIDE SEQUENCE [LARGE SCALE GENOMIC DNA]</scope>
    <source>
        <strain evidence="1 2">Map16</strain>
    </source>
</reference>
<dbReference type="Gene3D" id="1.10.246.130">
    <property type="match status" value="1"/>
</dbReference>
<dbReference type="InterPro" id="IPR043138">
    <property type="entry name" value="GGT_lsub"/>
</dbReference>
<dbReference type="GO" id="GO:0006508">
    <property type="term" value="P:proteolysis"/>
    <property type="evidence" value="ECO:0007669"/>
    <property type="project" value="InterPro"/>
</dbReference>
<dbReference type="Pfam" id="PF05577">
    <property type="entry name" value="Peptidase_S28"/>
    <property type="match status" value="1"/>
</dbReference>
<dbReference type="PRINTS" id="PR01210">
    <property type="entry name" value="GGTRANSPTASE"/>
</dbReference>
<dbReference type="AlphaFoldDB" id="A0A2C5YCZ0"/>
<dbReference type="Gene3D" id="3.60.20.40">
    <property type="match status" value="1"/>
</dbReference>
<gene>
    <name evidence="1" type="ORF">CDD80_1934</name>
</gene>
<dbReference type="InterPro" id="IPR008758">
    <property type="entry name" value="Peptidase_S28"/>
</dbReference>
<organism evidence="1 2">
    <name type="scientific">Ophiocordyceps camponoti-rufipedis</name>
    <dbReference type="NCBI Taxonomy" id="2004952"/>
    <lineage>
        <taxon>Eukaryota</taxon>
        <taxon>Fungi</taxon>
        <taxon>Dikarya</taxon>
        <taxon>Ascomycota</taxon>
        <taxon>Pezizomycotina</taxon>
        <taxon>Sordariomycetes</taxon>
        <taxon>Hypocreomycetidae</taxon>
        <taxon>Hypocreales</taxon>
        <taxon>Ophiocordycipitaceae</taxon>
        <taxon>Ophiocordyceps</taxon>
    </lineage>
</organism>
<dbReference type="InterPro" id="IPR042269">
    <property type="entry name" value="Ser_carbopepase_S28_SKS"/>
</dbReference>
<sequence length="1089" mass="120450">MPLPVSSIYPSDASRELYRFASRRSVVHSTGGIVACSQPLAAKCGLEVLRAGGNAAVSRLMTAGLNVTEPASTGIGGDMFILFWDAAAKKVHAINGSGRSGAGCTLDVIRKDLGIPDGVGGEIPSTSAHAVTVPGAAAGWIDTIDRLGSGKLKLDAILGPAIQLAEQGFSVHEEASIFWATAESQLRAASPNFAELLKQDDNAKDGVRAPQPGEVMRNPSLARTFRALVSQGKRGFYTGRLAEEIVAIVRNKGGLLSLDDLKHHLDIGSEDIEAVSIKFRGQGLDDKGIELWEHPPNGQGIVALMALGIIQQMQEQGKIPIFGPQDFNTVPYLHAIIEALRLAFSDAHWFVTDPDVVQVPVSSLLSDAYLAERARLFNPSCAAHHLCHGSPTSPALQSCDTVYFAVSDAQGNAASFINSNYAGFGTGIVPRGCGFALHNRGSNFSLDAGHPNQLAPRKRPYHTIIPAIVTSLADGSLHSVFGVMGGFMQPQGHVQVLLGQIVGRLNPQQALDALRSATIDGLRELGHRVKAAVEDKTRDMFGRGQIIRYTVDIDGTPICPQQSITFHPKDLGWTALAFYIVYAFRSLKIFHHEIHGISILGVQHPSQYKPGNPQNIDPVQRLRGLNERRIRQRYVLRDEDFEPNGPIIIQLTVQNADFESNHTICRHMTKRLKGKSVVLEHRFFGGSLPTVPHDPEHRVDEFQPATYKHLTLDNVMNDVRHLAKFLRRSGNQTGASPVVVVGVGYEGFVAAALRQRYPDEIFAAVAIDTPTMGLSLNSDYAVADQFYYRTAVSELYKVHSPLAVGRISRALSFLKGRIKLGDMPFFTRLLELCEEPLYDPSPWHALYNHYESLLLDAAVVQTRRGEFRSEWSTSDIAWLAAESARLMDREKFLFAIGQRTRIFAKMLRKMREGLFNCIKLTDFMLSPERHDEHSISQLWDPMSYVVCTYYPICTLNSVVDTIFGERNDGCKKAYHECQVKFNSTARTLQQREVWRRYDMSPEVLNKSSRILFSTDTSDPLSSLVAAHPPWMGDRDCSSSRRIEGNIAGQVTMMDRVEEKKKLREREVDVLYKWLVHCDPYVVTSIAEPE</sequence>
<proteinExistence type="predicted"/>
<evidence type="ECO:0000313" key="2">
    <source>
        <dbReference type="Proteomes" id="UP000226431"/>
    </source>
</evidence>
<dbReference type="SUPFAM" id="SSF53474">
    <property type="entry name" value="alpha/beta-Hydrolases"/>
    <property type="match status" value="1"/>
</dbReference>
<dbReference type="STRING" id="2004952.A0A2C5YCZ0"/>
<dbReference type="Gene3D" id="3.40.50.1820">
    <property type="entry name" value="alpha/beta hydrolase"/>
    <property type="match status" value="1"/>
</dbReference>
<comment type="caution">
    <text evidence="1">The sequence shown here is derived from an EMBL/GenBank/DDBJ whole genome shotgun (WGS) entry which is preliminary data.</text>
</comment>
<dbReference type="PANTHER" id="PTHR43881">
    <property type="entry name" value="GAMMA-GLUTAMYLTRANSPEPTIDASE (AFU_ORTHOLOGUE AFUA_4G13580)"/>
    <property type="match status" value="1"/>
</dbReference>
<dbReference type="EMBL" id="NJES01000188">
    <property type="protein sequence ID" value="PHH75938.1"/>
    <property type="molecule type" value="Genomic_DNA"/>
</dbReference>
<dbReference type="InterPro" id="IPR029058">
    <property type="entry name" value="AB_hydrolase_fold"/>
</dbReference>
<protein>
    <recommendedName>
        <fullName evidence="3">Gamma-glutamyltranspeptidase</fullName>
    </recommendedName>
</protein>